<organism evidence="1 2">
    <name type="scientific">Niastella yeongjuensis</name>
    <dbReference type="NCBI Taxonomy" id="354355"/>
    <lineage>
        <taxon>Bacteria</taxon>
        <taxon>Pseudomonadati</taxon>
        <taxon>Bacteroidota</taxon>
        <taxon>Chitinophagia</taxon>
        <taxon>Chitinophagales</taxon>
        <taxon>Chitinophagaceae</taxon>
        <taxon>Niastella</taxon>
    </lineage>
</organism>
<evidence type="ECO:0008006" key="3">
    <source>
        <dbReference type="Google" id="ProtNLM"/>
    </source>
</evidence>
<sequence length="171" mass="18554">MESTSESPKKKMSTGKKVLIGFGILVLIGLIGSQLDKKGSTDSINSEANTALTPAQKDSLEKAKQEEIKKNTISAKQLVAEYEANEVSADNAFKGKTFYVTGTVADIKKDIVNKIYVILEGENIIRRVQCYFDDAETAGKLSKGMSVTFKGKCSGLMMNVLMKDCELVAAE</sequence>
<gene>
    <name evidence="1" type="ORF">A4H97_04750</name>
</gene>
<protein>
    <recommendedName>
        <fullName evidence="3">tRNA_anti-like</fullName>
    </recommendedName>
</protein>
<name>A0A1V9ELT6_9BACT</name>
<dbReference type="Proteomes" id="UP000192610">
    <property type="component" value="Unassembled WGS sequence"/>
</dbReference>
<dbReference type="InterPro" id="IPR024422">
    <property type="entry name" value="Protein_unknown_function_OB"/>
</dbReference>
<evidence type="ECO:0000313" key="1">
    <source>
        <dbReference type="EMBL" id="OQP46835.1"/>
    </source>
</evidence>
<dbReference type="EMBL" id="LVXG01000023">
    <property type="protein sequence ID" value="OQP46835.1"/>
    <property type="molecule type" value="Genomic_DNA"/>
</dbReference>
<dbReference type="Pfam" id="PF12869">
    <property type="entry name" value="tRNA_anti-like"/>
    <property type="match status" value="1"/>
</dbReference>
<evidence type="ECO:0000313" key="2">
    <source>
        <dbReference type="Proteomes" id="UP000192610"/>
    </source>
</evidence>
<keyword evidence="2" id="KW-1185">Reference proteome</keyword>
<dbReference type="RefSeq" id="WP_081200842.1">
    <property type="nucleotide sequence ID" value="NZ_FOCZ01000002.1"/>
</dbReference>
<proteinExistence type="predicted"/>
<comment type="caution">
    <text evidence="1">The sequence shown here is derived from an EMBL/GenBank/DDBJ whole genome shotgun (WGS) entry which is preliminary data.</text>
</comment>
<accession>A0A1V9ELT6</accession>
<reference evidence="2" key="1">
    <citation type="submission" date="2016-04" db="EMBL/GenBank/DDBJ databases">
        <authorList>
            <person name="Chen L."/>
            <person name="Zhuang W."/>
            <person name="Wang G."/>
        </authorList>
    </citation>
    <scope>NUCLEOTIDE SEQUENCE [LARGE SCALE GENOMIC DNA]</scope>
    <source>
        <strain evidence="2">17621</strain>
    </source>
</reference>
<dbReference type="AlphaFoldDB" id="A0A1V9ELT6"/>
<dbReference type="OrthoDB" id="1446901at2"/>